<feature type="repeat" description="ANK" evidence="3">
    <location>
        <begin position="758"/>
        <end position="791"/>
    </location>
</feature>
<evidence type="ECO:0000313" key="5">
    <source>
        <dbReference type="Proteomes" id="UP001444661"/>
    </source>
</evidence>
<dbReference type="Gene3D" id="1.25.40.20">
    <property type="entry name" value="Ankyrin repeat-containing domain"/>
    <property type="match status" value="2"/>
</dbReference>
<dbReference type="Proteomes" id="UP001444661">
    <property type="component" value="Unassembled WGS sequence"/>
</dbReference>
<name>A0ABR1TYN9_9PEZI</name>
<dbReference type="Pfam" id="PF13637">
    <property type="entry name" value="Ank_4"/>
    <property type="match status" value="1"/>
</dbReference>
<dbReference type="InterPro" id="IPR036770">
    <property type="entry name" value="Ankyrin_rpt-contain_sf"/>
</dbReference>
<keyword evidence="1" id="KW-0677">Repeat</keyword>
<feature type="repeat" description="ANK" evidence="3">
    <location>
        <begin position="717"/>
        <end position="745"/>
    </location>
</feature>
<dbReference type="InterPro" id="IPR002110">
    <property type="entry name" value="Ankyrin_rpt"/>
</dbReference>
<evidence type="ECO:0008006" key="6">
    <source>
        <dbReference type="Google" id="ProtNLM"/>
    </source>
</evidence>
<accession>A0ABR1TYN9</accession>
<dbReference type="EMBL" id="JAQQWK010000002">
    <property type="protein sequence ID" value="KAK8050975.1"/>
    <property type="molecule type" value="Genomic_DNA"/>
</dbReference>
<feature type="repeat" description="ANK" evidence="3">
    <location>
        <begin position="793"/>
        <end position="825"/>
    </location>
</feature>
<dbReference type="PROSITE" id="PS50088">
    <property type="entry name" value="ANK_REPEAT"/>
    <property type="match status" value="3"/>
</dbReference>
<dbReference type="PROSITE" id="PS50297">
    <property type="entry name" value="ANK_REP_REGION"/>
    <property type="match status" value="2"/>
</dbReference>
<keyword evidence="5" id="KW-1185">Reference proteome</keyword>
<comment type="caution">
    <text evidence="4">The sequence shown here is derived from an EMBL/GenBank/DDBJ whole genome shotgun (WGS) entry which is preliminary data.</text>
</comment>
<proteinExistence type="predicted"/>
<evidence type="ECO:0000256" key="2">
    <source>
        <dbReference type="ARBA" id="ARBA00023043"/>
    </source>
</evidence>
<dbReference type="SMART" id="SM00248">
    <property type="entry name" value="ANK"/>
    <property type="match status" value="6"/>
</dbReference>
<evidence type="ECO:0000313" key="4">
    <source>
        <dbReference type="EMBL" id="KAK8050975.1"/>
    </source>
</evidence>
<gene>
    <name evidence="4" type="ORF">PG993_002360</name>
</gene>
<reference evidence="4 5" key="1">
    <citation type="submission" date="2023-01" db="EMBL/GenBank/DDBJ databases">
        <title>Analysis of 21 Apiospora genomes using comparative genomics revels a genus with tremendous synthesis potential of carbohydrate active enzymes and secondary metabolites.</title>
        <authorList>
            <person name="Sorensen T."/>
        </authorList>
    </citation>
    <scope>NUCLEOTIDE SEQUENCE [LARGE SCALE GENOMIC DNA]</scope>
    <source>
        <strain evidence="4 5">CBS 33761</strain>
    </source>
</reference>
<dbReference type="Pfam" id="PF12796">
    <property type="entry name" value="Ank_2"/>
    <property type="match status" value="1"/>
</dbReference>
<evidence type="ECO:0000256" key="3">
    <source>
        <dbReference type="PROSITE-ProRule" id="PRU00023"/>
    </source>
</evidence>
<dbReference type="PANTHER" id="PTHR24198:SF194">
    <property type="entry name" value="INVERSIN-A"/>
    <property type="match status" value="1"/>
</dbReference>
<dbReference type="PANTHER" id="PTHR24198">
    <property type="entry name" value="ANKYRIN REPEAT AND PROTEIN KINASE DOMAIN-CONTAINING PROTEIN"/>
    <property type="match status" value="1"/>
</dbReference>
<protein>
    <recommendedName>
        <fullName evidence="6">Clr5 domain-containing protein</fullName>
    </recommendedName>
</protein>
<keyword evidence="2 3" id="KW-0040">ANK repeat</keyword>
<organism evidence="4 5">
    <name type="scientific">Apiospora rasikravindrae</name>
    <dbReference type="NCBI Taxonomy" id="990691"/>
    <lineage>
        <taxon>Eukaryota</taxon>
        <taxon>Fungi</taxon>
        <taxon>Dikarya</taxon>
        <taxon>Ascomycota</taxon>
        <taxon>Pezizomycotina</taxon>
        <taxon>Sordariomycetes</taxon>
        <taxon>Xylariomycetidae</taxon>
        <taxon>Amphisphaeriales</taxon>
        <taxon>Apiosporaceae</taxon>
        <taxon>Apiospora</taxon>
    </lineage>
</organism>
<sequence length="907" mass="101930">MTALPPPRPSLLWQPRDYTIWDANRDRIYEYYLIGDNTLDKTKRLMEEFYEFPEFPKATWEHVLHGHFKFRKNLDRDDWAPIGQSLAERLRNGRTTHAIYLCGKPLPNRRVKKNVSRISTFHSRSPNLPRDIVIRTPPPHTRTLPSRETFTSREVRRDMYLSDLPRASSSDVPFIKDMLPEWILEVRKNSPFNETLLRLQLFLESHVVTDNDLRQSFASLSQMYRQCSSPSLFGTSSSLDILSYACFSMSRGSRSGFSEPLPLLKWIGKVADLSFLRGIFSANTPTLLEFWSRLLETAWLFSNLDAFRSLFEVSPSLAHGQWAQVYLKICDSGLPFPVEEPSHRPLLEHMSKVIRTGWFANDKTIRPCLVLKAALQTHDLSMMKFLASLGYHISGLPVEEQQDHLQNFTVYGESQQDTCLRYMLENGVAAAPVLEDGVYWHGPNSPVLARDQLWILVCSSNRDSTLLDEFYRSGLREDEIVTASAIYKAASGGLDSLRHYMETTPCSTVDTKTVLLEITLSETAALGCCDVIGCLLDYGVDPNVPSLGRDELSGPKSFPYEWNPIQRAISCGKLEVVKILYHSHSSLDCHDSFLSVLSQVTDDFWIDTIELLQTFGLDPQGFGDSEVVQAAVSSYLRCGMSFEALLDDESARVVQEKKEENLRLCLLMLKRGVTWPVKMRRCKANLIVLLLQARANDSLIFSALDAGYDLDLQGQEDPNTPLMAAIETGRLDLALEFIRRGADVNGAIPHDNKHWSITGTTALQAACYHGAPLSFLETLFDLGAQVNAGSQLEAPTSLCYAITAGHLNITSLLIAHGADINTPVTDRYSWPYSSMVPGETWSPLDIAAATGNLEITQLFYDLGGRSAFRMSTEVDGAVQLARRGHCLGVLRFFEERLGGLDEVPDLE</sequence>
<dbReference type="SUPFAM" id="SSF48403">
    <property type="entry name" value="Ankyrin repeat"/>
    <property type="match status" value="1"/>
</dbReference>
<evidence type="ECO:0000256" key="1">
    <source>
        <dbReference type="ARBA" id="ARBA00022737"/>
    </source>
</evidence>